<evidence type="ECO:0000256" key="2">
    <source>
        <dbReference type="ARBA" id="ARBA00001946"/>
    </source>
</evidence>
<keyword evidence="8" id="KW-0289">Folate biosynthesis</keyword>
<dbReference type="Gene3D" id="3.20.20.20">
    <property type="entry name" value="Dihydropteroate synthase-like"/>
    <property type="match status" value="1"/>
</dbReference>
<evidence type="ECO:0000256" key="6">
    <source>
        <dbReference type="ARBA" id="ARBA00022723"/>
    </source>
</evidence>
<dbReference type="InterPro" id="IPR011005">
    <property type="entry name" value="Dihydropteroate_synth-like_sf"/>
</dbReference>
<dbReference type="NCBIfam" id="TIGR01496">
    <property type="entry name" value="DHPS"/>
    <property type="match status" value="1"/>
</dbReference>
<comment type="pathway">
    <text evidence="3">Cofactor biosynthesis; tetrahydrofolate biosynthesis; 7,8-dihydrofolate from 2-amino-4-hydroxy-6-hydroxymethyl-7,8-dihydropteridine diphosphate and 4-aminobenzoate: step 1/2.</text>
</comment>
<dbReference type="GO" id="GO:0046872">
    <property type="term" value="F:metal ion binding"/>
    <property type="evidence" value="ECO:0007669"/>
    <property type="project" value="UniProtKB-KW"/>
</dbReference>
<dbReference type="PROSITE" id="PS50972">
    <property type="entry name" value="PTERIN_BINDING"/>
    <property type="match status" value="1"/>
</dbReference>
<organism evidence="10">
    <name type="scientific">marine metagenome</name>
    <dbReference type="NCBI Taxonomy" id="408172"/>
    <lineage>
        <taxon>unclassified sequences</taxon>
        <taxon>metagenomes</taxon>
        <taxon>ecological metagenomes</taxon>
    </lineage>
</organism>
<dbReference type="CDD" id="cd00739">
    <property type="entry name" value="DHPS"/>
    <property type="match status" value="1"/>
</dbReference>
<evidence type="ECO:0000256" key="4">
    <source>
        <dbReference type="ARBA" id="ARBA00012458"/>
    </source>
</evidence>
<evidence type="ECO:0000256" key="5">
    <source>
        <dbReference type="ARBA" id="ARBA00022679"/>
    </source>
</evidence>
<evidence type="ECO:0000259" key="9">
    <source>
        <dbReference type="PROSITE" id="PS50972"/>
    </source>
</evidence>
<dbReference type="InterPro" id="IPR006390">
    <property type="entry name" value="DHP_synth_dom"/>
</dbReference>
<dbReference type="AlphaFoldDB" id="A0A381RMM9"/>
<proteinExistence type="predicted"/>
<dbReference type="GO" id="GO:0046654">
    <property type="term" value="P:tetrahydrofolate biosynthetic process"/>
    <property type="evidence" value="ECO:0007669"/>
    <property type="project" value="TreeGrafter"/>
</dbReference>
<dbReference type="SUPFAM" id="SSF51717">
    <property type="entry name" value="Dihydropteroate synthetase-like"/>
    <property type="match status" value="1"/>
</dbReference>
<evidence type="ECO:0000256" key="1">
    <source>
        <dbReference type="ARBA" id="ARBA00000012"/>
    </source>
</evidence>
<dbReference type="EC" id="2.5.1.15" evidence="4"/>
<evidence type="ECO:0000256" key="3">
    <source>
        <dbReference type="ARBA" id="ARBA00004763"/>
    </source>
</evidence>
<evidence type="ECO:0000256" key="7">
    <source>
        <dbReference type="ARBA" id="ARBA00022842"/>
    </source>
</evidence>
<dbReference type="PROSITE" id="PS00793">
    <property type="entry name" value="DHPS_2"/>
    <property type="match status" value="1"/>
</dbReference>
<dbReference type="GO" id="GO:0004156">
    <property type="term" value="F:dihydropteroate synthase activity"/>
    <property type="evidence" value="ECO:0007669"/>
    <property type="project" value="UniProtKB-EC"/>
</dbReference>
<gene>
    <name evidence="10" type="ORF">METZ01_LOCUS45113</name>
</gene>
<dbReference type="InterPro" id="IPR045031">
    <property type="entry name" value="DHP_synth-like"/>
</dbReference>
<dbReference type="PANTHER" id="PTHR20941:SF1">
    <property type="entry name" value="FOLIC ACID SYNTHESIS PROTEIN FOL1"/>
    <property type="match status" value="1"/>
</dbReference>
<keyword evidence="6" id="KW-0479">Metal-binding</keyword>
<accession>A0A381RMM9</accession>
<dbReference type="EMBL" id="UINC01002044">
    <property type="protein sequence ID" value="SUZ92259.1"/>
    <property type="molecule type" value="Genomic_DNA"/>
</dbReference>
<dbReference type="GO" id="GO:0046656">
    <property type="term" value="P:folic acid biosynthetic process"/>
    <property type="evidence" value="ECO:0007669"/>
    <property type="project" value="UniProtKB-KW"/>
</dbReference>
<dbReference type="PANTHER" id="PTHR20941">
    <property type="entry name" value="FOLATE SYNTHESIS PROTEINS"/>
    <property type="match status" value="1"/>
</dbReference>
<dbReference type="GO" id="GO:0005829">
    <property type="term" value="C:cytosol"/>
    <property type="evidence" value="ECO:0007669"/>
    <property type="project" value="TreeGrafter"/>
</dbReference>
<dbReference type="Pfam" id="PF00809">
    <property type="entry name" value="Pterin_bind"/>
    <property type="match status" value="1"/>
</dbReference>
<evidence type="ECO:0000256" key="8">
    <source>
        <dbReference type="ARBA" id="ARBA00022909"/>
    </source>
</evidence>
<name>A0A381RMM9_9ZZZZ</name>
<comment type="cofactor">
    <cofactor evidence="2">
        <name>Mg(2+)</name>
        <dbReference type="ChEBI" id="CHEBI:18420"/>
    </cofactor>
</comment>
<evidence type="ECO:0000313" key="10">
    <source>
        <dbReference type="EMBL" id="SUZ92259.1"/>
    </source>
</evidence>
<dbReference type="InterPro" id="IPR000489">
    <property type="entry name" value="Pterin-binding_dom"/>
</dbReference>
<reference evidence="10" key="1">
    <citation type="submission" date="2018-05" db="EMBL/GenBank/DDBJ databases">
        <authorList>
            <person name="Lanie J.A."/>
            <person name="Ng W.-L."/>
            <person name="Kazmierczak K.M."/>
            <person name="Andrzejewski T.M."/>
            <person name="Davidsen T.M."/>
            <person name="Wayne K.J."/>
            <person name="Tettelin H."/>
            <person name="Glass J.I."/>
            <person name="Rusch D."/>
            <person name="Podicherti R."/>
            <person name="Tsui H.-C.T."/>
            <person name="Winkler M.E."/>
        </authorList>
    </citation>
    <scope>NUCLEOTIDE SEQUENCE</scope>
</reference>
<feature type="domain" description="Pterin-binding" evidence="9">
    <location>
        <begin position="1"/>
        <end position="262"/>
    </location>
</feature>
<protein>
    <recommendedName>
        <fullName evidence="4">dihydropteroate synthase</fullName>
        <ecNumber evidence="4">2.5.1.15</ecNumber>
    </recommendedName>
</protein>
<sequence length="265" mass="27762">MGVLNVTPDSFSDGGCFLDYGEAVSHGRAMVAEGATILDVGGESTRPGAAPVGVDEEVARVVPVVAGLADLPEVANGRVRISIDTRHAEVARRAVAVGATIVNDVSSTLDGVAADLGVGWVAMHMQGDPRTMQDEPAYDNVVVEVRDFLVDRAERAAAAGVPEVWIDPGIGFGKTTGHNLALLAHLDALVSTGWPVVLGVSRKRFLGELTGRSDQREADGTVEPTPVDDRREASVAMAAWAFLQGVRVVRAHDVRATVQASRVVG</sequence>
<keyword evidence="5" id="KW-0808">Transferase</keyword>
<keyword evidence="7" id="KW-0460">Magnesium</keyword>
<comment type="catalytic activity">
    <reaction evidence="1">
        <text>(7,8-dihydropterin-6-yl)methyl diphosphate + 4-aminobenzoate = 7,8-dihydropteroate + diphosphate</text>
        <dbReference type="Rhea" id="RHEA:19949"/>
        <dbReference type="ChEBI" id="CHEBI:17836"/>
        <dbReference type="ChEBI" id="CHEBI:17839"/>
        <dbReference type="ChEBI" id="CHEBI:33019"/>
        <dbReference type="ChEBI" id="CHEBI:72950"/>
        <dbReference type="EC" id="2.5.1.15"/>
    </reaction>
</comment>